<comment type="similarity">
    <text evidence="2">Belongs to the major facilitator superfamily.</text>
</comment>
<proteinExistence type="inferred from homology"/>
<feature type="transmembrane region" description="Helical" evidence="8">
    <location>
        <begin position="127"/>
        <end position="145"/>
    </location>
</feature>
<dbReference type="PROSITE" id="PS00216">
    <property type="entry name" value="SUGAR_TRANSPORT_1"/>
    <property type="match status" value="1"/>
</dbReference>
<feature type="transmembrane region" description="Helical" evidence="8">
    <location>
        <begin position="324"/>
        <end position="344"/>
    </location>
</feature>
<comment type="subcellular location">
    <subcellularLocation>
        <location evidence="1">Cell membrane</location>
        <topology evidence="1">Multi-pass membrane protein</topology>
    </subcellularLocation>
</comment>
<dbReference type="RefSeq" id="WP_063387817.1">
    <property type="nucleotide sequence ID" value="NZ_LWBR01000021.1"/>
</dbReference>
<keyword evidence="5 8" id="KW-0812">Transmembrane</keyword>
<keyword evidence="7 8" id="KW-0472">Membrane</keyword>
<dbReference type="GO" id="GO:0022857">
    <property type="term" value="F:transmembrane transporter activity"/>
    <property type="evidence" value="ECO:0007669"/>
    <property type="project" value="InterPro"/>
</dbReference>
<evidence type="ECO:0000256" key="2">
    <source>
        <dbReference type="ARBA" id="ARBA00008335"/>
    </source>
</evidence>
<feature type="transmembrane region" description="Helical" evidence="8">
    <location>
        <begin position="93"/>
        <end position="115"/>
    </location>
</feature>
<feature type="domain" description="Major facilitator superfamily (MFS) profile" evidence="9">
    <location>
        <begin position="1"/>
        <end position="376"/>
    </location>
</feature>
<keyword evidence="11" id="KW-1185">Reference proteome</keyword>
<evidence type="ECO:0000256" key="6">
    <source>
        <dbReference type="ARBA" id="ARBA00022989"/>
    </source>
</evidence>
<dbReference type="AlphaFoldDB" id="A0A165XX70"/>
<feature type="transmembrane region" description="Helical" evidence="8">
    <location>
        <begin position="157"/>
        <end position="177"/>
    </location>
</feature>
<gene>
    <name evidence="10" type="ORF">AZI98_08295</name>
</gene>
<feature type="transmembrane region" description="Helical" evidence="8">
    <location>
        <begin position="34"/>
        <end position="57"/>
    </location>
</feature>
<evidence type="ECO:0000256" key="3">
    <source>
        <dbReference type="ARBA" id="ARBA00022448"/>
    </source>
</evidence>
<organism evidence="10 11">
    <name type="scientific">Aeribacillus pallidus</name>
    <dbReference type="NCBI Taxonomy" id="33936"/>
    <lineage>
        <taxon>Bacteria</taxon>
        <taxon>Bacillati</taxon>
        <taxon>Bacillota</taxon>
        <taxon>Bacilli</taxon>
        <taxon>Bacillales</taxon>
        <taxon>Bacillaceae</taxon>
        <taxon>Aeribacillus</taxon>
    </lineage>
</organism>
<keyword evidence="6 8" id="KW-1133">Transmembrane helix</keyword>
<evidence type="ECO:0000313" key="11">
    <source>
        <dbReference type="Proteomes" id="UP000076476"/>
    </source>
</evidence>
<feature type="transmembrane region" description="Helical" evidence="8">
    <location>
        <begin position="269"/>
        <end position="286"/>
    </location>
</feature>
<evidence type="ECO:0000256" key="5">
    <source>
        <dbReference type="ARBA" id="ARBA00022692"/>
    </source>
</evidence>
<dbReference type="Gene3D" id="1.20.1250.20">
    <property type="entry name" value="MFS general substrate transporter like domains"/>
    <property type="match status" value="2"/>
</dbReference>
<dbReference type="Pfam" id="PF07690">
    <property type="entry name" value="MFS_1"/>
    <property type="match status" value="2"/>
</dbReference>
<feature type="transmembrane region" description="Helical" evidence="8">
    <location>
        <begin position="69"/>
        <end position="87"/>
    </location>
</feature>
<dbReference type="InterPro" id="IPR020846">
    <property type="entry name" value="MFS_dom"/>
</dbReference>
<evidence type="ECO:0000259" key="9">
    <source>
        <dbReference type="PROSITE" id="PS50850"/>
    </source>
</evidence>
<evidence type="ECO:0000256" key="8">
    <source>
        <dbReference type="SAM" id="Phobius"/>
    </source>
</evidence>
<evidence type="ECO:0000256" key="7">
    <source>
        <dbReference type="ARBA" id="ARBA00023136"/>
    </source>
</evidence>
<feature type="transmembrane region" description="Helical" evidence="8">
    <location>
        <begin position="350"/>
        <end position="371"/>
    </location>
</feature>
<dbReference type="OrthoDB" id="63984at2"/>
<evidence type="ECO:0000256" key="4">
    <source>
        <dbReference type="ARBA" id="ARBA00022475"/>
    </source>
</evidence>
<evidence type="ECO:0000313" key="10">
    <source>
        <dbReference type="EMBL" id="KZN96498.1"/>
    </source>
</evidence>
<evidence type="ECO:0000256" key="1">
    <source>
        <dbReference type="ARBA" id="ARBA00004651"/>
    </source>
</evidence>
<comment type="caution">
    <text evidence="10">The sequence shown here is derived from an EMBL/GenBank/DDBJ whole genome shotgun (WGS) entry which is preliminary data.</text>
</comment>
<feature type="transmembrane region" description="Helical" evidence="8">
    <location>
        <begin position="5"/>
        <end position="22"/>
    </location>
</feature>
<dbReference type="GO" id="GO:0005886">
    <property type="term" value="C:plasma membrane"/>
    <property type="evidence" value="ECO:0007669"/>
    <property type="project" value="UniProtKB-SubCell"/>
</dbReference>
<feature type="transmembrane region" description="Helical" evidence="8">
    <location>
        <begin position="237"/>
        <end position="257"/>
    </location>
</feature>
<feature type="transmembrane region" description="Helical" evidence="8">
    <location>
        <begin position="198"/>
        <end position="225"/>
    </location>
</feature>
<keyword evidence="4" id="KW-1003">Cell membrane</keyword>
<dbReference type="STRING" id="33936.AZI98_08295"/>
<name>A0A165XX70_9BACI</name>
<reference evidence="10 11" key="1">
    <citation type="submission" date="2016-04" db="EMBL/GenBank/DDBJ databases">
        <title>Draft genome sequence of Aeribacillus pallidus 8m3 from petroleum reservoir.</title>
        <authorList>
            <person name="Poltaraus A.B."/>
            <person name="Nazina T.N."/>
            <person name="Tourova T.P."/>
            <person name="Malakho S.M."/>
            <person name="Korshunova A.V."/>
            <person name="Sokolova D.S."/>
        </authorList>
    </citation>
    <scope>NUCLEOTIDE SEQUENCE [LARGE SCALE GENOMIC DNA]</scope>
    <source>
        <strain evidence="10 11">8m3</strain>
    </source>
</reference>
<dbReference type="PROSITE" id="PS50850">
    <property type="entry name" value="MFS"/>
    <property type="match status" value="1"/>
</dbReference>
<dbReference type="CDD" id="cd17324">
    <property type="entry name" value="MFS_NepI_like"/>
    <property type="match status" value="1"/>
</dbReference>
<dbReference type="InterPro" id="IPR011701">
    <property type="entry name" value="MFS"/>
</dbReference>
<protein>
    <submittedName>
        <fullName evidence="10">MFS transporter</fullName>
    </submittedName>
</protein>
<dbReference type="PANTHER" id="PTHR43271">
    <property type="entry name" value="BLL2771 PROTEIN"/>
    <property type="match status" value="1"/>
</dbReference>
<dbReference type="SUPFAM" id="SSF103473">
    <property type="entry name" value="MFS general substrate transporter"/>
    <property type="match status" value="1"/>
</dbReference>
<sequence length="384" mass="42438">MLRLFIIFVATANAFIVLYAPQPLLPLWTQEFNISIATASSAISITIISLAVSSFVFAQLLDQWDRKKVILFASILLIFPSMMIYISQSFSSILFWRCMYGLIIPGILAVMMAYVSEEFPLNQRGRVMGVYVSANVAGGLLGRVISGPIADTFSWRTVFSIIAVYSMVVAFLVWKYLPKPNYQRERKKQSFGIHFKNPALIGTFTIGFSQFFAFISFFTYIPFYVAQPPFQLSNTQISLLYATYAFGIFSAPIAGMISDKIGRRWTMSMGHILGGIGIFITLWPTIPALVVGSSLLTLGNFASQSATTAYVTDMAADSRGAATSLYLVFFYLGGSLGGWIPGLLWENYGWHGVVFLTIGTIILALLSNLFLAGRTPGRLKVSEL</sequence>
<dbReference type="InterPro" id="IPR005829">
    <property type="entry name" value="Sugar_transporter_CS"/>
</dbReference>
<accession>A0A165XX70</accession>
<dbReference type="InterPro" id="IPR036259">
    <property type="entry name" value="MFS_trans_sf"/>
</dbReference>
<dbReference type="Proteomes" id="UP000076476">
    <property type="component" value="Unassembled WGS sequence"/>
</dbReference>
<dbReference type="EMBL" id="LWBR01000021">
    <property type="protein sequence ID" value="KZN96498.1"/>
    <property type="molecule type" value="Genomic_DNA"/>
</dbReference>
<dbReference type="PANTHER" id="PTHR43271:SF2">
    <property type="entry name" value="BLL2771 PROTEIN"/>
    <property type="match status" value="1"/>
</dbReference>
<keyword evidence="3" id="KW-0813">Transport</keyword>